<sequence>MPGFKLPARLRNLGRSKPTKTTRSDKGKEPAKEVTPTPNNSLDIDNKDFELDPSDFNPFDQPDMTLTPDGRLSTKSFLDPYSIVESDPRQTLSDYLKKSDLKRAKTLKASRESPASSTRIRRRGSGSFQKVPIDRVSKLKEETAEEPLHQRVHDLRTEDKNLGTQVLRESRPKSFNGKPAPSFQRTAGYKVPRRGEESYPRPQPLKVIRPKPSLLPLREEQEHIVSPSFNKPVSSLAKKSQEQLLRTAQQILEPPTRTVDVPISLDEALNSPTRPPMPKSPDSGISGMGNGSQVEAEGKGKATDVDSQVSYAHSTHLESDPADHEKSPTEKLERSRPRRRNQRSKSCPINHSSSGPTLGRRPFRHSLDDPRINRQPSRERMLPRGRGSFRHLLDQPRIRRQTSRERMASNDGYLRLYLRKNVGPELEDGGKLAQIYENQDRLRETILDNHWDKIIGELGRRPTPETIADLTRYDQSTGVPRSWVLRQFRDPQDPRKWDLRELPVRIHDFHNLKHVSAVRWTPETEVTMSGAVAVVEDAGGVKLTLAEKVKTKWNKYSRKQDDDPLVSNCPTAEANKELCLERRLKRKLGLQRAGIC</sequence>
<feature type="region of interest" description="Disordered" evidence="1">
    <location>
        <begin position="1"/>
        <end position="211"/>
    </location>
</feature>
<organism evidence="2 3">
    <name type="scientific">Phialocephala subalpina</name>
    <dbReference type="NCBI Taxonomy" id="576137"/>
    <lineage>
        <taxon>Eukaryota</taxon>
        <taxon>Fungi</taxon>
        <taxon>Dikarya</taxon>
        <taxon>Ascomycota</taxon>
        <taxon>Pezizomycotina</taxon>
        <taxon>Leotiomycetes</taxon>
        <taxon>Helotiales</taxon>
        <taxon>Mollisiaceae</taxon>
        <taxon>Phialocephala</taxon>
        <taxon>Phialocephala fortinii species complex</taxon>
    </lineage>
</organism>
<name>A0A1L7XCP1_9HELO</name>
<evidence type="ECO:0000313" key="2">
    <source>
        <dbReference type="EMBL" id="CZR62783.1"/>
    </source>
</evidence>
<feature type="compositionally biased region" description="Basic and acidic residues" evidence="1">
    <location>
        <begin position="365"/>
        <end position="382"/>
    </location>
</feature>
<keyword evidence="3" id="KW-1185">Reference proteome</keyword>
<feature type="compositionally biased region" description="Polar residues" evidence="1">
    <location>
        <begin position="347"/>
        <end position="356"/>
    </location>
</feature>
<dbReference type="AlphaFoldDB" id="A0A1L7XCP1"/>
<feature type="compositionally biased region" description="Basic and acidic residues" evidence="1">
    <location>
        <begin position="315"/>
        <end position="335"/>
    </location>
</feature>
<evidence type="ECO:0000256" key="1">
    <source>
        <dbReference type="SAM" id="MobiDB-lite"/>
    </source>
</evidence>
<accession>A0A1L7XCP1</accession>
<feature type="compositionally biased region" description="Basic and acidic residues" evidence="1">
    <location>
        <begin position="132"/>
        <end position="161"/>
    </location>
</feature>
<dbReference type="Proteomes" id="UP000184330">
    <property type="component" value="Unassembled WGS sequence"/>
</dbReference>
<gene>
    <name evidence="2" type="ORF">PAC_12680</name>
</gene>
<feature type="compositionally biased region" description="Basic and acidic residues" evidence="1">
    <location>
        <begin position="22"/>
        <end position="32"/>
    </location>
</feature>
<proteinExistence type="predicted"/>
<dbReference type="OrthoDB" id="3552238at2759"/>
<feature type="region of interest" description="Disordered" evidence="1">
    <location>
        <begin position="247"/>
        <end position="383"/>
    </location>
</feature>
<protein>
    <submittedName>
        <fullName evidence="2">Uncharacterized protein</fullName>
    </submittedName>
</protein>
<dbReference type="EMBL" id="FJOG01000021">
    <property type="protein sequence ID" value="CZR62783.1"/>
    <property type="molecule type" value="Genomic_DNA"/>
</dbReference>
<evidence type="ECO:0000313" key="3">
    <source>
        <dbReference type="Proteomes" id="UP000184330"/>
    </source>
</evidence>
<reference evidence="2 3" key="1">
    <citation type="submission" date="2016-03" db="EMBL/GenBank/DDBJ databases">
        <authorList>
            <person name="Ploux O."/>
        </authorList>
    </citation>
    <scope>NUCLEOTIDE SEQUENCE [LARGE SCALE GENOMIC DNA]</scope>
    <source>
        <strain evidence="2 3">UAMH 11012</strain>
    </source>
</reference>